<dbReference type="VEuPathDB" id="FungiDB:CJI97_003663"/>
<evidence type="ECO:0000256" key="12">
    <source>
        <dbReference type="ARBA" id="ARBA00056233"/>
    </source>
</evidence>
<evidence type="ECO:0000313" key="17">
    <source>
        <dbReference type="EMBL" id="PIS51979.1"/>
    </source>
</evidence>
<feature type="domain" description="C2H2-type" evidence="16">
    <location>
        <begin position="45"/>
        <end position="74"/>
    </location>
</feature>
<dbReference type="EMBL" id="CP076749">
    <property type="protein sequence ID" value="QWW21703.1"/>
    <property type="molecule type" value="Genomic_DNA"/>
</dbReference>
<feature type="compositionally biased region" description="Polar residues" evidence="15">
    <location>
        <begin position="385"/>
        <end position="396"/>
    </location>
</feature>
<dbReference type="OMA" id="CSFPGCF"/>
<evidence type="ECO:0000256" key="3">
    <source>
        <dbReference type="ARBA" id="ARBA00022723"/>
    </source>
</evidence>
<reference evidence="18" key="3">
    <citation type="submission" date="2021-06" db="EMBL/GenBank/DDBJ databases">
        <title>Candida auris outbreak in lebanese hospital.</title>
        <authorList>
            <person name="Finianos M."/>
        </authorList>
    </citation>
    <scope>NUCLEOTIDE SEQUENCE</scope>
    <source>
        <strain evidence="18">CA7LBN</strain>
    </source>
</reference>
<evidence type="ECO:0000256" key="5">
    <source>
        <dbReference type="ARBA" id="ARBA00022771"/>
    </source>
</evidence>
<dbReference type="VEuPathDB" id="FungiDB:QG37_00525"/>
<comment type="subcellular location">
    <subcellularLocation>
        <location evidence="1">Nucleus</location>
    </subcellularLocation>
</comment>
<dbReference type="Pfam" id="PF00096">
    <property type="entry name" value="zf-C2H2"/>
    <property type="match status" value="2"/>
</dbReference>
<dbReference type="Gene3D" id="3.30.160.60">
    <property type="entry name" value="Classic Zinc Finger"/>
    <property type="match status" value="2"/>
</dbReference>
<evidence type="ECO:0000256" key="6">
    <source>
        <dbReference type="ARBA" id="ARBA00022833"/>
    </source>
</evidence>
<dbReference type="PROSITE" id="PS00028">
    <property type="entry name" value="ZINC_FINGER_C2H2_1"/>
    <property type="match status" value="2"/>
</dbReference>
<evidence type="ECO:0000256" key="8">
    <source>
        <dbReference type="ARBA" id="ARBA00023125"/>
    </source>
</evidence>
<organism evidence="17">
    <name type="scientific">Candidozyma auris</name>
    <name type="common">Yeast</name>
    <name type="synonym">Candida auris</name>
    <dbReference type="NCBI Taxonomy" id="498019"/>
    <lineage>
        <taxon>Eukaryota</taxon>
        <taxon>Fungi</taxon>
        <taxon>Dikarya</taxon>
        <taxon>Ascomycota</taxon>
        <taxon>Saccharomycotina</taxon>
        <taxon>Pichiomycetes</taxon>
        <taxon>Metschnikowiaceae</taxon>
        <taxon>Candidozyma</taxon>
    </lineage>
</organism>
<feature type="compositionally biased region" description="Low complexity" evidence="15">
    <location>
        <begin position="113"/>
        <end position="148"/>
    </location>
</feature>
<proteinExistence type="inferred from homology"/>
<feature type="compositionally biased region" description="Basic and acidic residues" evidence="15">
    <location>
        <begin position="35"/>
        <end position="45"/>
    </location>
</feature>
<evidence type="ECO:0000256" key="2">
    <source>
        <dbReference type="ARBA" id="ARBA00022491"/>
    </source>
</evidence>
<keyword evidence="9" id="KW-0804">Transcription</keyword>
<reference evidence="17" key="2">
    <citation type="submission" date="2017-11" db="EMBL/GenBank/DDBJ databases">
        <title>Candida auris genome assembly and annotation.</title>
        <authorList>
            <person name="Munoz J.F."/>
            <person name="Gade L.G."/>
            <person name="Chow N.A."/>
            <person name="Litvintseva A.P."/>
            <person name="Loparev V.N."/>
            <person name="Cuomo C.A."/>
        </authorList>
    </citation>
    <scope>NUCLEOTIDE SEQUENCE</scope>
    <source>
        <strain evidence="17">B8441</strain>
    </source>
</reference>
<dbReference type="VEuPathDB" id="FungiDB:B9J08_003590"/>
<dbReference type="SMART" id="SM00355">
    <property type="entry name" value="ZnF_C2H2"/>
    <property type="match status" value="2"/>
</dbReference>
<dbReference type="InterPro" id="IPR013087">
    <property type="entry name" value="Znf_C2H2_type"/>
</dbReference>
<feature type="compositionally biased region" description="Low complexity" evidence="15">
    <location>
        <begin position="458"/>
        <end position="475"/>
    </location>
</feature>
<dbReference type="GO" id="GO:0008270">
    <property type="term" value="F:zinc ion binding"/>
    <property type="evidence" value="ECO:0007669"/>
    <property type="project" value="UniProtKB-KW"/>
</dbReference>
<keyword evidence="8" id="KW-0238">DNA-binding</keyword>
<comment type="function">
    <text evidence="12">Involved in glucose repression of glucose metabolism genes.</text>
</comment>
<evidence type="ECO:0000313" key="18">
    <source>
        <dbReference type="EMBL" id="QWW21703.1"/>
    </source>
</evidence>
<dbReference type="FunFam" id="3.30.160.60:FF:000152">
    <property type="entry name" value="DNA-binding protein creA"/>
    <property type="match status" value="1"/>
</dbReference>
<feature type="compositionally biased region" description="Low complexity" evidence="15">
    <location>
        <begin position="80"/>
        <end position="99"/>
    </location>
</feature>
<keyword evidence="2" id="KW-0678">Repressor</keyword>
<keyword evidence="6" id="KW-0862">Zinc</keyword>
<dbReference type="PANTHER" id="PTHR47428">
    <property type="entry name" value="REGULATORY PROTEIN MIG1-RELATED"/>
    <property type="match status" value="1"/>
</dbReference>
<evidence type="ECO:0000256" key="11">
    <source>
        <dbReference type="ARBA" id="ARBA00038023"/>
    </source>
</evidence>
<accession>A0A2H0ZMW4</accession>
<dbReference type="EMBL" id="PEKT02000007">
    <property type="protein sequence ID" value="PIS51979.1"/>
    <property type="molecule type" value="Genomic_DNA"/>
</dbReference>
<keyword evidence="3" id="KW-0479">Metal-binding</keyword>
<dbReference type="GO" id="GO:0000978">
    <property type="term" value="F:RNA polymerase II cis-regulatory region sequence-specific DNA binding"/>
    <property type="evidence" value="ECO:0007669"/>
    <property type="project" value="TreeGrafter"/>
</dbReference>
<keyword evidence="5 14" id="KW-0863">Zinc-finger</keyword>
<dbReference type="AlphaFoldDB" id="A0A2H0ZMW4"/>
<evidence type="ECO:0000259" key="16">
    <source>
        <dbReference type="PROSITE" id="PS50157"/>
    </source>
</evidence>
<gene>
    <name evidence="17" type="ORF">B9J08_003590</name>
    <name evidence="18" type="ORF">CA7LBN_000449</name>
</gene>
<dbReference type="VEuPathDB" id="FungiDB:QG37_04765"/>
<evidence type="ECO:0000256" key="15">
    <source>
        <dbReference type="SAM" id="MobiDB-lite"/>
    </source>
</evidence>
<feature type="region of interest" description="Disordered" evidence="15">
    <location>
        <begin position="260"/>
        <end position="280"/>
    </location>
</feature>
<protein>
    <recommendedName>
        <fullName evidence="13">Regulatory protein MIG1</fullName>
    </recommendedName>
</protein>
<dbReference type="GO" id="GO:0005737">
    <property type="term" value="C:cytoplasm"/>
    <property type="evidence" value="ECO:0007669"/>
    <property type="project" value="TreeGrafter"/>
</dbReference>
<evidence type="ECO:0000256" key="14">
    <source>
        <dbReference type="PROSITE-ProRule" id="PRU00042"/>
    </source>
</evidence>
<evidence type="ECO:0000256" key="7">
    <source>
        <dbReference type="ARBA" id="ARBA00023015"/>
    </source>
</evidence>
<dbReference type="VEuPathDB" id="FungiDB:CJJ07_005376"/>
<name>A0A2H0ZMW4_CANAR</name>
<evidence type="ECO:0000256" key="10">
    <source>
        <dbReference type="ARBA" id="ARBA00023242"/>
    </source>
</evidence>
<dbReference type="Proteomes" id="UP000825438">
    <property type="component" value="Chromosome I"/>
</dbReference>
<evidence type="ECO:0000256" key="4">
    <source>
        <dbReference type="ARBA" id="ARBA00022737"/>
    </source>
</evidence>
<dbReference type="InterPro" id="IPR051007">
    <property type="entry name" value="creA/MIG_C2H2-ZnF"/>
</dbReference>
<reference evidence="17" key="1">
    <citation type="journal article" date="2017" name="Clin. Infect. Dis.">
        <title>Simultaneous emergence of multidrug-resistant Candida auris on 3 continents confirmed by whole-genome sequencing and epidemiological analyses.</title>
        <authorList>
            <person name="Lockhart S.R."/>
            <person name="Etienne K.A."/>
            <person name="Vallabhaneni S."/>
            <person name="Farooqi J."/>
            <person name="Chowdhary A."/>
            <person name="Govender N.P."/>
            <person name="Colombo A.L."/>
            <person name="Calvo B."/>
            <person name="Cuomo C.A."/>
            <person name="Desjardins C.A."/>
            <person name="Berkow E.L."/>
            <person name="Castanheira M."/>
            <person name="Magobo R.E."/>
            <person name="Jabeen K."/>
            <person name="Asghar R.J."/>
            <person name="Meis J.F."/>
            <person name="Jackson B."/>
            <person name="Chiller T."/>
            <person name="Litvintseva A.P."/>
        </authorList>
    </citation>
    <scope>NUCLEOTIDE SEQUENCE [LARGE SCALE GENOMIC DNA]</scope>
    <source>
        <strain evidence="17">B8441</strain>
    </source>
</reference>
<dbReference type="VEuPathDB" id="FungiDB:CJI96_0002123"/>
<dbReference type="PANTHER" id="PTHR47428:SF1">
    <property type="entry name" value="REGULATORY PROTEIN MIG1-RELATED"/>
    <property type="match status" value="1"/>
</dbReference>
<keyword evidence="10" id="KW-0539">Nucleus</keyword>
<dbReference type="FunFam" id="3.30.160.60:FF:000089">
    <property type="entry name" value="DNA-binding protein creA"/>
    <property type="match status" value="1"/>
</dbReference>
<evidence type="ECO:0000256" key="13">
    <source>
        <dbReference type="ARBA" id="ARBA00068528"/>
    </source>
</evidence>
<dbReference type="VEuPathDB" id="FungiDB:CJJ09_000515"/>
<dbReference type="GO" id="GO:0005634">
    <property type="term" value="C:nucleus"/>
    <property type="evidence" value="ECO:0007669"/>
    <property type="project" value="UniProtKB-SubCell"/>
</dbReference>
<sequence>MMSVKPEKKKDPTSRPYRCPMCDKAFHRLEHQTRHIRTHTGEKPHSCSFPGCNKRFSRSDELTRHSRIHTNPNSRRNKNLSKSSGATPAGATSASSATSVAAGSVGSFGANAKTSTVSGPGTAGSPPSPASPSLNRSTLPSSSSASTNGHAKASPQLAAHQRAPGSSIASLMNDSDSQEKPVLAPALNSESSSSSANSLRGGYITKTADSSPQIPPAAPEIKKEQAEIKNSPRVRPRPKQSRSTMSIDLLASAATEELRSLEKFSHSQPPSVTGEVPSNSRSLPSLTDYFNSGKIHKFAGLDASMSSNSLQYLSSVALNSSNANNSSSYTTLSKAHKSHLNTLSALQKMTPLNKNHVHQPTPSRNHIMEDSDLDYVQSRLKKSRASSPQSNFTLPNSPVLGLSTATTPILSANNSSTNLSGFFMTPAQATHSNVSNNSTSSMLDRQTSNPVAIRQMNTTPPSSTASASGESGESPMNVDQTSTNLPPLRSLNLDLPSNLAMNETKPLRSTFHQFSSGSDN</sequence>
<feature type="region of interest" description="Disordered" evidence="15">
    <location>
        <begin position="35"/>
        <end position="99"/>
    </location>
</feature>
<comment type="similarity">
    <text evidence="11">Belongs to the creA/MIG C2H2-type zinc-finger protein family.</text>
</comment>
<feature type="compositionally biased region" description="Polar residues" evidence="15">
    <location>
        <begin position="266"/>
        <end position="280"/>
    </location>
</feature>
<evidence type="ECO:0000256" key="1">
    <source>
        <dbReference type="ARBA" id="ARBA00004123"/>
    </source>
</evidence>
<feature type="compositionally biased region" description="Low complexity" evidence="15">
    <location>
        <begin position="186"/>
        <end position="199"/>
    </location>
</feature>
<dbReference type="GO" id="GO:0000433">
    <property type="term" value="P:carbon catabolite repression of transcription from RNA polymerase II promoter by glucose"/>
    <property type="evidence" value="ECO:0007669"/>
    <property type="project" value="TreeGrafter"/>
</dbReference>
<feature type="region of interest" description="Disordered" evidence="15">
    <location>
        <begin position="376"/>
        <end position="397"/>
    </location>
</feature>
<feature type="domain" description="C2H2-type" evidence="16">
    <location>
        <begin position="17"/>
        <end position="44"/>
    </location>
</feature>
<evidence type="ECO:0000256" key="9">
    <source>
        <dbReference type="ARBA" id="ARBA00023163"/>
    </source>
</evidence>
<dbReference type="PROSITE" id="PS50157">
    <property type="entry name" value="ZINC_FINGER_C2H2_2"/>
    <property type="match status" value="2"/>
</dbReference>
<keyword evidence="7" id="KW-0805">Transcription regulation</keyword>
<dbReference type="STRING" id="498019.A0A2H0ZMW4"/>
<feature type="compositionally biased region" description="Polar residues" evidence="15">
    <location>
        <begin position="510"/>
        <end position="520"/>
    </location>
</feature>
<feature type="region of interest" description="Disordered" evidence="15">
    <location>
        <begin position="113"/>
        <end position="245"/>
    </location>
</feature>
<feature type="region of interest" description="Disordered" evidence="15">
    <location>
        <begin position="454"/>
        <end position="520"/>
    </location>
</feature>
<keyword evidence="4" id="KW-0677">Repeat</keyword>
<dbReference type="InterPro" id="IPR036236">
    <property type="entry name" value="Znf_C2H2_sf"/>
</dbReference>
<dbReference type="SUPFAM" id="SSF57667">
    <property type="entry name" value="beta-beta-alpha zinc fingers"/>
    <property type="match status" value="1"/>
</dbReference>